<evidence type="ECO:0000259" key="1">
    <source>
        <dbReference type="Pfam" id="PF12697"/>
    </source>
</evidence>
<feature type="domain" description="AB hydrolase-1" evidence="1">
    <location>
        <begin position="5"/>
        <end position="214"/>
    </location>
</feature>
<gene>
    <name evidence="2" type="ORF">GCM10010171_46520</name>
</gene>
<evidence type="ECO:0000313" key="3">
    <source>
        <dbReference type="Proteomes" id="UP000660680"/>
    </source>
</evidence>
<proteinExistence type="predicted"/>
<comment type="caution">
    <text evidence="2">The sequence shown here is derived from an EMBL/GenBank/DDBJ whole genome shotgun (WGS) entry which is preliminary data.</text>
</comment>
<accession>A0A918GM47</accession>
<organism evidence="2 3">
    <name type="scientific">Actinokineospora fastidiosa</name>
    <dbReference type="NCBI Taxonomy" id="1816"/>
    <lineage>
        <taxon>Bacteria</taxon>
        <taxon>Bacillati</taxon>
        <taxon>Actinomycetota</taxon>
        <taxon>Actinomycetes</taxon>
        <taxon>Pseudonocardiales</taxon>
        <taxon>Pseudonocardiaceae</taxon>
        <taxon>Actinokineospora</taxon>
    </lineage>
</organism>
<protein>
    <recommendedName>
        <fullName evidence="1">AB hydrolase-1 domain-containing protein</fullName>
    </recommendedName>
</protein>
<reference evidence="2" key="1">
    <citation type="journal article" date="2014" name="Int. J. Syst. Evol. Microbiol.">
        <title>Complete genome sequence of Corynebacterium casei LMG S-19264T (=DSM 44701T), isolated from a smear-ripened cheese.</title>
        <authorList>
            <consortium name="US DOE Joint Genome Institute (JGI-PGF)"/>
            <person name="Walter F."/>
            <person name="Albersmeier A."/>
            <person name="Kalinowski J."/>
            <person name="Ruckert C."/>
        </authorList>
    </citation>
    <scope>NUCLEOTIDE SEQUENCE</scope>
    <source>
        <strain evidence="2">JCM 3276</strain>
    </source>
</reference>
<dbReference type="Proteomes" id="UP000660680">
    <property type="component" value="Unassembled WGS sequence"/>
</dbReference>
<dbReference type="EMBL" id="BMRB01000004">
    <property type="protein sequence ID" value="GGS46035.1"/>
    <property type="molecule type" value="Genomic_DNA"/>
</dbReference>
<dbReference type="PANTHER" id="PTHR43194:SF2">
    <property type="entry name" value="PEROXISOMAL MEMBRANE PROTEIN LPX1"/>
    <property type="match status" value="1"/>
</dbReference>
<dbReference type="GO" id="GO:0003824">
    <property type="term" value="F:catalytic activity"/>
    <property type="evidence" value="ECO:0007669"/>
    <property type="project" value="UniProtKB-ARBA"/>
</dbReference>
<dbReference type="SUPFAM" id="SSF53474">
    <property type="entry name" value="alpha/beta-Hydrolases"/>
    <property type="match status" value="1"/>
</dbReference>
<dbReference type="RefSeq" id="WP_189212690.1">
    <property type="nucleotide sequence ID" value="NZ_BMRB01000004.1"/>
</dbReference>
<reference evidence="2" key="2">
    <citation type="submission" date="2020-09" db="EMBL/GenBank/DDBJ databases">
        <authorList>
            <person name="Sun Q."/>
            <person name="Ohkuma M."/>
        </authorList>
    </citation>
    <scope>NUCLEOTIDE SEQUENCE</scope>
    <source>
        <strain evidence="2">JCM 3276</strain>
    </source>
</reference>
<dbReference type="Pfam" id="PF12697">
    <property type="entry name" value="Abhydrolase_6"/>
    <property type="match status" value="1"/>
</dbReference>
<name>A0A918GM47_9PSEU</name>
<dbReference type="Gene3D" id="3.40.50.1820">
    <property type="entry name" value="alpha/beta hydrolase"/>
    <property type="match status" value="1"/>
</dbReference>
<keyword evidence="3" id="KW-1185">Reference proteome</keyword>
<dbReference type="InterPro" id="IPR000073">
    <property type="entry name" value="AB_hydrolase_1"/>
</dbReference>
<evidence type="ECO:0000313" key="2">
    <source>
        <dbReference type="EMBL" id="GGS46035.1"/>
    </source>
</evidence>
<sequence>MATVYVLHGLLGTAYGHFGHQITAWRDRHRVVPVDLPGHGRCPLDAAEDYLDQAYGYVRALVSRFGPGRVVAASYLGGPVAVRLAAEHPELVSSLALTGFAPDLDRETFLRLLEGFPRLVEASPELAAEYDRLHTPRWRRTLAVFGAAAAPAELVTGARLGALAADVLLVNGSHKSVEREAAERAGAFGPRVRGQVLDGAGHIASHDAPEAFTRAVEAFWLRSDLGNLLQERDAGRALDSLETVTVVTYLRGMGLAPDEAMPDRPTTIEGWGAWAAQRSLVS</sequence>
<dbReference type="InterPro" id="IPR050228">
    <property type="entry name" value="Carboxylesterase_BioH"/>
</dbReference>
<dbReference type="PANTHER" id="PTHR43194">
    <property type="entry name" value="HYDROLASE ALPHA/BETA FOLD FAMILY"/>
    <property type="match status" value="1"/>
</dbReference>
<dbReference type="InterPro" id="IPR029058">
    <property type="entry name" value="AB_hydrolase_fold"/>
</dbReference>
<dbReference type="AlphaFoldDB" id="A0A918GM47"/>